<dbReference type="Proteomes" id="UP001156905">
    <property type="component" value="Unassembled WGS sequence"/>
</dbReference>
<evidence type="ECO:0000313" key="3">
    <source>
        <dbReference type="EMBL" id="GLR86548.1"/>
    </source>
</evidence>
<reference evidence="4" key="1">
    <citation type="journal article" date="2019" name="Int. J. Syst. Evol. Microbiol.">
        <title>The Global Catalogue of Microorganisms (GCM) 10K type strain sequencing project: providing services to taxonomists for standard genome sequencing and annotation.</title>
        <authorList>
            <consortium name="The Broad Institute Genomics Platform"/>
            <consortium name="The Broad Institute Genome Sequencing Center for Infectious Disease"/>
            <person name="Wu L."/>
            <person name="Ma J."/>
        </authorList>
    </citation>
    <scope>NUCLEOTIDE SEQUENCE [LARGE SCALE GENOMIC DNA]</scope>
    <source>
        <strain evidence="4">NBRC 102520</strain>
    </source>
</reference>
<feature type="compositionally biased region" description="Polar residues" evidence="2">
    <location>
        <begin position="641"/>
        <end position="650"/>
    </location>
</feature>
<dbReference type="EMBL" id="BSOW01000010">
    <property type="protein sequence ID" value="GLR86548.1"/>
    <property type="molecule type" value="Genomic_DNA"/>
</dbReference>
<keyword evidence="4" id="KW-1185">Reference proteome</keyword>
<accession>A0ABQ6AWM5</accession>
<feature type="coiled-coil region" evidence="1">
    <location>
        <begin position="444"/>
        <end position="471"/>
    </location>
</feature>
<feature type="region of interest" description="Disordered" evidence="2">
    <location>
        <begin position="539"/>
        <end position="565"/>
    </location>
</feature>
<feature type="region of interest" description="Disordered" evidence="2">
    <location>
        <begin position="166"/>
        <end position="400"/>
    </location>
</feature>
<sequence>MSRTVMLNEEVVKISLTRGRCALLWMTAVMLAMTWVSEAEASPDQLRHPAEARQATTARYFDSDEFKTLPLSLGGRNKSLHIAQATTSDTGAPPQPPKQQRDWAESLSCELALARRDIELLQHLEQEHDRAEWLAQGIEAARRDAETQKALAAKAVEEASRLKEASRLNQAGESGVAELQASLQQERERSVRLEQDLAAARRDADTQTALATKAGEETSRLKQAGESGVAESQKVLQQERQRSARLEQDLAAARRDTETQTALATKAGEETSRLKQAGESSVAESQKVLQQERERSARLEQDLAAARRDAETQTALATKAGEETSRLKQAGESSVAESHKVLQQERQRSARLEQDLAAARRDAETQTALAAKANEEVSQRSRAAEASAADLRQSMQKERERADTLAQDLSLTRSAIYAYEAQTALVVKASEDASLRKATGESGAAELQKSLQQERDRSGQLEQALTAARRDIDAQTALATKASDEVARLAQVAQAGAAEQRRSIQKEHERADALAQDLSMARSKIYAYEAQATKASEEAAQLKQEEASDTAKLRLSQQRERERTEQLARDLAKASRNLDAQTERASKASEEVIRIKQAGERDTAELRSLLLRERERTEGLEKDLALARQANGALVAKIPSAASQPATTGQAAREEPPAAPARPIQIQPVQNKPVQDRPVQDRPAQDKPAQDKPVKDKPVQAMAARSQGDAPVNPNDGVQAAKLIARASVLLEQGNIGAARIVLERAVEMGSAQASFALAETYDPLILPSFGTYGTQGDLTKARTLYARAEAGGIKEAKARFEALRR</sequence>
<keyword evidence="1" id="KW-0175">Coiled coil</keyword>
<feature type="compositionally biased region" description="Basic and acidic residues" evidence="2">
    <location>
        <begin position="373"/>
        <end position="383"/>
    </location>
</feature>
<proteinExistence type="predicted"/>
<evidence type="ECO:0000313" key="4">
    <source>
        <dbReference type="Proteomes" id="UP001156905"/>
    </source>
</evidence>
<feature type="compositionally biased region" description="Basic and acidic residues" evidence="2">
    <location>
        <begin position="290"/>
        <end position="311"/>
    </location>
</feature>
<organism evidence="3 4">
    <name type="scientific">Bradyrhizobium iriomotense</name>
    <dbReference type="NCBI Taxonomy" id="441950"/>
    <lineage>
        <taxon>Bacteria</taxon>
        <taxon>Pseudomonadati</taxon>
        <taxon>Pseudomonadota</taxon>
        <taxon>Alphaproteobacteria</taxon>
        <taxon>Hyphomicrobiales</taxon>
        <taxon>Nitrobacteraceae</taxon>
        <taxon>Bradyrhizobium</taxon>
    </lineage>
</organism>
<comment type="caution">
    <text evidence="3">The sequence shown here is derived from an EMBL/GenBank/DDBJ whole genome shotgun (WGS) entry which is preliminary data.</text>
</comment>
<feature type="compositionally biased region" description="Basic and acidic residues" evidence="2">
    <location>
        <begin position="185"/>
        <end position="205"/>
    </location>
</feature>
<gene>
    <name evidence="3" type="ORF">GCM10007857_32590</name>
</gene>
<feature type="region of interest" description="Disordered" evidence="2">
    <location>
        <begin position="639"/>
        <end position="714"/>
    </location>
</feature>
<dbReference type="RefSeq" id="WP_284267079.1">
    <property type="nucleotide sequence ID" value="NZ_BSOW01000010.1"/>
</dbReference>
<feature type="compositionally biased region" description="Basic and acidic residues" evidence="2">
    <location>
        <begin position="237"/>
        <end position="258"/>
    </location>
</feature>
<feature type="compositionally biased region" description="Basic and acidic residues" evidence="2">
    <location>
        <begin position="674"/>
        <end position="698"/>
    </location>
</feature>
<feature type="compositionally biased region" description="Polar residues" evidence="2">
    <location>
        <begin position="278"/>
        <end position="289"/>
    </location>
</feature>
<evidence type="ECO:0000256" key="2">
    <source>
        <dbReference type="SAM" id="MobiDB-lite"/>
    </source>
</evidence>
<feature type="compositionally biased region" description="Basic and acidic residues" evidence="2">
    <location>
        <begin position="543"/>
        <end position="565"/>
    </location>
</feature>
<evidence type="ECO:0000256" key="1">
    <source>
        <dbReference type="SAM" id="Coils"/>
    </source>
</evidence>
<feature type="compositionally biased region" description="Basic and acidic residues" evidence="2">
    <location>
        <begin position="337"/>
        <end position="364"/>
    </location>
</feature>
<name>A0ABQ6AWM5_9BRAD</name>
<feature type="region of interest" description="Disordered" evidence="2">
    <location>
        <begin position="85"/>
        <end position="104"/>
    </location>
</feature>
<protein>
    <submittedName>
        <fullName evidence="3">Uncharacterized protein</fullName>
    </submittedName>
</protein>